<sequence>MQPSTLELFLHIKEEAEFCLKQLADKSYDAFINDGVLSRAIIRSLEIIGEASKHVPPDFRNKYPLIEWKVMAGMRDRLIHHYFGIDYETVYATVKEDLPHLKEWVDIILDQEAK</sequence>
<proteinExistence type="inferred from homology"/>
<keyword evidence="5" id="KW-0378">Hydrolase</keyword>
<accession>A0ABP8G4Y2</accession>
<reference evidence="8" key="1">
    <citation type="journal article" date="2019" name="Int. J. Syst. Evol. Microbiol.">
        <title>The Global Catalogue of Microorganisms (GCM) 10K type strain sequencing project: providing services to taxonomists for standard genome sequencing and annotation.</title>
        <authorList>
            <consortium name="The Broad Institute Genomics Platform"/>
            <consortium name="The Broad Institute Genome Sequencing Center for Infectious Disease"/>
            <person name="Wu L."/>
            <person name="Ma J."/>
        </authorList>
    </citation>
    <scope>NUCLEOTIDE SEQUENCE [LARGE SCALE GENOMIC DNA]</scope>
    <source>
        <strain evidence="8">JCM 17664</strain>
    </source>
</reference>
<name>A0ABP8G4Y2_9BACT</name>
<dbReference type="Gene3D" id="1.20.120.580">
    <property type="entry name" value="bsu32300-like"/>
    <property type="match status" value="1"/>
</dbReference>
<evidence type="ECO:0000256" key="1">
    <source>
        <dbReference type="ARBA" id="ARBA00022553"/>
    </source>
</evidence>
<dbReference type="InterPro" id="IPR037038">
    <property type="entry name" value="HepT-like_sf"/>
</dbReference>
<keyword evidence="8" id="KW-1185">Reference proteome</keyword>
<comment type="caution">
    <text evidence="7">The sequence shown here is derived from an EMBL/GenBank/DDBJ whole genome shotgun (WGS) entry which is preliminary data.</text>
</comment>
<evidence type="ECO:0000256" key="6">
    <source>
        <dbReference type="ARBA" id="ARBA00024207"/>
    </source>
</evidence>
<keyword evidence="3" id="KW-0540">Nuclease</keyword>
<evidence type="ECO:0000313" key="8">
    <source>
        <dbReference type="Proteomes" id="UP001501207"/>
    </source>
</evidence>
<dbReference type="PANTHER" id="PTHR34139:SF1">
    <property type="entry name" value="RNASE MJ1380-RELATED"/>
    <property type="match status" value="1"/>
</dbReference>
<evidence type="ECO:0000256" key="3">
    <source>
        <dbReference type="ARBA" id="ARBA00022722"/>
    </source>
</evidence>
<dbReference type="Pfam" id="PF01934">
    <property type="entry name" value="HepT-like"/>
    <property type="match status" value="1"/>
</dbReference>
<keyword evidence="2" id="KW-1277">Toxin-antitoxin system</keyword>
<keyword evidence="1" id="KW-0597">Phosphoprotein</keyword>
<dbReference type="Proteomes" id="UP001501207">
    <property type="component" value="Unassembled WGS sequence"/>
</dbReference>
<gene>
    <name evidence="7" type="ORF">GCM10023143_29440</name>
</gene>
<evidence type="ECO:0000313" key="7">
    <source>
        <dbReference type="EMBL" id="GAA4317393.1"/>
    </source>
</evidence>
<dbReference type="PANTHER" id="PTHR34139">
    <property type="entry name" value="UPF0331 PROTEIN MJ0127"/>
    <property type="match status" value="1"/>
</dbReference>
<evidence type="ECO:0000256" key="4">
    <source>
        <dbReference type="ARBA" id="ARBA00022741"/>
    </source>
</evidence>
<dbReference type="EMBL" id="BAABFN010000020">
    <property type="protein sequence ID" value="GAA4317393.1"/>
    <property type="molecule type" value="Genomic_DNA"/>
</dbReference>
<dbReference type="RefSeq" id="WP_344980689.1">
    <property type="nucleotide sequence ID" value="NZ_BAABFN010000020.1"/>
</dbReference>
<evidence type="ECO:0000256" key="5">
    <source>
        <dbReference type="ARBA" id="ARBA00022801"/>
    </source>
</evidence>
<dbReference type="InterPro" id="IPR008201">
    <property type="entry name" value="HepT-like"/>
</dbReference>
<protein>
    <submittedName>
        <fullName evidence="7">DUF86 domain-containing protein</fullName>
    </submittedName>
</protein>
<comment type="similarity">
    <text evidence="6">Belongs to the HepT RNase toxin family.</text>
</comment>
<evidence type="ECO:0000256" key="2">
    <source>
        <dbReference type="ARBA" id="ARBA00022649"/>
    </source>
</evidence>
<organism evidence="7 8">
    <name type="scientific">Compostibacter hankyongensis</name>
    <dbReference type="NCBI Taxonomy" id="1007089"/>
    <lineage>
        <taxon>Bacteria</taxon>
        <taxon>Pseudomonadati</taxon>
        <taxon>Bacteroidota</taxon>
        <taxon>Chitinophagia</taxon>
        <taxon>Chitinophagales</taxon>
        <taxon>Chitinophagaceae</taxon>
        <taxon>Compostibacter</taxon>
    </lineage>
</organism>
<dbReference type="InterPro" id="IPR051813">
    <property type="entry name" value="HepT_RNase_toxin"/>
</dbReference>
<keyword evidence="4" id="KW-0547">Nucleotide-binding</keyword>